<dbReference type="EMBL" id="CP024978">
    <property type="protein sequence ID" value="ATZ34310.1"/>
    <property type="molecule type" value="Genomic_DNA"/>
</dbReference>
<evidence type="ECO:0000313" key="3">
    <source>
        <dbReference type="Proteomes" id="UP000236551"/>
    </source>
</evidence>
<keyword evidence="1" id="KW-0472">Membrane</keyword>
<proteinExistence type="predicted"/>
<evidence type="ECO:0000313" key="2">
    <source>
        <dbReference type="EMBL" id="ATZ34310.1"/>
    </source>
</evidence>
<dbReference type="Proteomes" id="UP000236551">
    <property type="component" value="Chromosome"/>
</dbReference>
<sequence>MNKARVVNNLEGRNISALFLACHIVCYTSQLSLLLLHK</sequence>
<accession>A0A2H4TXU1</accession>
<protein>
    <submittedName>
        <fullName evidence="2">Membrane protein putative membrane protein</fullName>
    </submittedName>
</protein>
<evidence type="ECO:0000256" key="1">
    <source>
        <dbReference type="SAM" id="Phobius"/>
    </source>
</evidence>
<dbReference type="AlphaFoldDB" id="A0A2H4TXU1"/>
<keyword evidence="1" id="KW-1133">Transmembrane helix</keyword>
<name>A0A2H4TXU1_ECOLX</name>
<feature type="transmembrane region" description="Helical" evidence="1">
    <location>
        <begin position="15"/>
        <end position="36"/>
    </location>
</feature>
<organism evidence="2 3">
    <name type="scientific">Escherichia coli</name>
    <dbReference type="NCBI Taxonomy" id="562"/>
    <lineage>
        <taxon>Bacteria</taxon>
        <taxon>Pseudomonadati</taxon>
        <taxon>Pseudomonadota</taxon>
        <taxon>Gammaproteobacteria</taxon>
        <taxon>Enterobacterales</taxon>
        <taxon>Enterobacteriaceae</taxon>
        <taxon>Escherichia</taxon>
    </lineage>
</organism>
<reference evidence="2 3" key="1">
    <citation type="submission" date="2017-11" db="EMBL/GenBank/DDBJ databases">
        <title>Escherichia coli CV839-15 Genome sequencing and assembly.</title>
        <authorList>
            <person name="Li Z."/>
            <person name="Song N."/>
            <person name="Li W."/>
            <person name="Philip H.R."/>
            <person name="Bu Z."/>
            <person name="Siguo L."/>
        </authorList>
    </citation>
    <scope>NUCLEOTIDE SEQUENCE [LARGE SCALE GENOMIC DNA]</scope>
    <source>
        <strain evidence="2 3">CV839-15</strain>
    </source>
</reference>
<gene>
    <name evidence="2" type="ORF">CV83915_04034</name>
</gene>
<keyword evidence="1" id="KW-0812">Transmembrane</keyword>